<dbReference type="Pfam" id="PF13403">
    <property type="entry name" value="Hint_2"/>
    <property type="match status" value="1"/>
</dbReference>
<dbReference type="AlphaFoldDB" id="A0A239HE83"/>
<dbReference type="RefSeq" id="WP_245823267.1">
    <property type="nucleotide sequence ID" value="NZ_FZON01000033.1"/>
</dbReference>
<proteinExistence type="predicted"/>
<dbReference type="Proteomes" id="UP000198440">
    <property type="component" value="Unassembled WGS sequence"/>
</dbReference>
<dbReference type="Gene3D" id="2.170.16.10">
    <property type="entry name" value="Hedgehog/Intein (Hint) domain"/>
    <property type="match status" value="1"/>
</dbReference>
<evidence type="ECO:0000259" key="1">
    <source>
        <dbReference type="Pfam" id="PF13403"/>
    </source>
</evidence>
<dbReference type="InterPro" id="IPR036844">
    <property type="entry name" value="Hint_dom_sf"/>
</dbReference>
<protein>
    <submittedName>
        <fullName evidence="2">Hint domain-containing protein</fullName>
    </submittedName>
</protein>
<evidence type="ECO:0000313" key="3">
    <source>
        <dbReference type="Proteomes" id="UP000198440"/>
    </source>
</evidence>
<sequence>MATYTASSYFRYEFDSGTTYNFLSQDFSPTYTYDDLEADTTFEVGDDINSNTVTATFLGTVELTLAGGATTVAMVAEMSTVPSSQRILILSENVDPANVTLPASIDLNTLNTSDFTTCFATGTQIATPIHDRTVEDLHIGDLILTADGRQVAVKWIGRQTILKQFRGDRARLVRIRKGALGGGLPASDLTVTADHGMVLDGLVINASALVNGHGIDWVPLSDLSDCFTVYHIETAAHDVILANGAAAETYIDYVARSSFDNHAEYLALYGVEASIPEMPLPRISAARMVPAPLRARLSGQVTDAA</sequence>
<reference evidence="2 3" key="1">
    <citation type="submission" date="2017-06" db="EMBL/GenBank/DDBJ databases">
        <authorList>
            <person name="Kim H.J."/>
            <person name="Triplett B.A."/>
        </authorList>
    </citation>
    <scope>NUCLEOTIDE SEQUENCE [LARGE SCALE GENOMIC DNA]</scope>
    <source>
        <strain evidence="2 3">DSM 11445</strain>
    </source>
</reference>
<dbReference type="SUPFAM" id="SSF51294">
    <property type="entry name" value="Hedgehog/intein (Hint) domain"/>
    <property type="match status" value="1"/>
</dbReference>
<name>A0A239HE83_9RHOB</name>
<evidence type="ECO:0000313" key="2">
    <source>
        <dbReference type="EMBL" id="SNS79729.1"/>
    </source>
</evidence>
<feature type="domain" description="Hedgehog/Intein (Hint)" evidence="1">
    <location>
        <begin position="117"/>
        <end position="252"/>
    </location>
</feature>
<gene>
    <name evidence="2" type="ORF">SAMN04488078_103323</name>
</gene>
<dbReference type="EMBL" id="FZON01000033">
    <property type="protein sequence ID" value="SNS79729.1"/>
    <property type="molecule type" value="Genomic_DNA"/>
</dbReference>
<accession>A0A239HE83</accession>
<organism evidence="2 3">
    <name type="scientific">Antarctobacter heliothermus</name>
    <dbReference type="NCBI Taxonomy" id="74033"/>
    <lineage>
        <taxon>Bacteria</taxon>
        <taxon>Pseudomonadati</taxon>
        <taxon>Pseudomonadota</taxon>
        <taxon>Alphaproteobacteria</taxon>
        <taxon>Rhodobacterales</taxon>
        <taxon>Roseobacteraceae</taxon>
        <taxon>Antarctobacter</taxon>
    </lineage>
</organism>
<dbReference type="InterPro" id="IPR028992">
    <property type="entry name" value="Hedgehog/Intein_dom"/>
</dbReference>